<protein>
    <submittedName>
        <fullName evidence="2">Uncharacterized protein</fullName>
    </submittedName>
</protein>
<keyword evidence="3" id="KW-1185">Reference proteome</keyword>
<evidence type="ECO:0000313" key="2">
    <source>
        <dbReference type="EMBL" id="KAJ0965284.1"/>
    </source>
</evidence>
<dbReference type="AlphaFoldDB" id="A0A9D5H6G2"/>
<dbReference type="OrthoDB" id="1712445at2759"/>
<feature type="region of interest" description="Disordered" evidence="1">
    <location>
        <begin position="1"/>
        <end position="20"/>
    </location>
</feature>
<reference evidence="2" key="1">
    <citation type="submission" date="2021-03" db="EMBL/GenBank/DDBJ databases">
        <authorList>
            <person name="Li Z."/>
            <person name="Yang C."/>
        </authorList>
    </citation>
    <scope>NUCLEOTIDE SEQUENCE</scope>
    <source>
        <strain evidence="2">Dzin_1.0</strain>
        <tissue evidence="2">Leaf</tissue>
    </source>
</reference>
<proteinExistence type="predicted"/>
<name>A0A9D5H6G2_9LILI</name>
<evidence type="ECO:0000256" key="1">
    <source>
        <dbReference type="SAM" id="MobiDB-lite"/>
    </source>
</evidence>
<sequence>MGLASPRAHSSSPSDEATMESGWLLSVTQKKELVWPELDQLLRNEDASGASIPYTAAVIPEYRVVVFTDSAEET</sequence>
<comment type="caution">
    <text evidence="2">The sequence shown here is derived from an EMBL/GenBank/DDBJ whole genome shotgun (WGS) entry which is preliminary data.</text>
</comment>
<dbReference type="Proteomes" id="UP001085076">
    <property type="component" value="Miscellaneous, Linkage group lg08"/>
</dbReference>
<organism evidence="2 3">
    <name type="scientific">Dioscorea zingiberensis</name>
    <dbReference type="NCBI Taxonomy" id="325984"/>
    <lineage>
        <taxon>Eukaryota</taxon>
        <taxon>Viridiplantae</taxon>
        <taxon>Streptophyta</taxon>
        <taxon>Embryophyta</taxon>
        <taxon>Tracheophyta</taxon>
        <taxon>Spermatophyta</taxon>
        <taxon>Magnoliopsida</taxon>
        <taxon>Liliopsida</taxon>
        <taxon>Dioscoreales</taxon>
        <taxon>Dioscoreaceae</taxon>
        <taxon>Dioscorea</taxon>
    </lineage>
</organism>
<evidence type="ECO:0000313" key="3">
    <source>
        <dbReference type="Proteomes" id="UP001085076"/>
    </source>
</evidence>
<reference evidence="2" key="2">
    <citation type="journal article" date="2022" name="Hortic Res">
        <title>The genome of Dioscorea zingiberensis sheds light on the biosynthesis, origin and evolution of the medicinally important diosgenin saponins.</title>
        <authorList>
            <person name="Li Y."/>
            <person name="Tan C."/>
            <person name="Li Z."/>
            <person name="Guo J."/>
            <person name="Li S."/>
            <person name="Chen X."/>
            <person name="Wang C."/>
            <person name="Dai X."/>
            <person name="Yang H."/>
            <person name="Song W."/>
            <person name="Hou L."/>
            <person name="Xu J."/>
            <person name="Tong Z."/>
            <person name="Xu A."/>
            <person name="Yuan X."/>
            <person name="Wang W."/>
            <person name="Yang Q."/>
            <person name="Chen L."/>
            <person name="Sun Z."/>
            <person name="Wang K."/>
            <person name="Pan B."/>
            <person name="Chen J."/>
            <person name="Bao Y."/>
            <person name="Liu F."/>
            <person name="Qi X."/>
            <person name="Gang D.R."/>
            <person name="Wen J."/>
            <person name="Li J."/>
        </authorList>
    </citation>
    <scope>NUCLEOTIDE SEQUENCE</scope>
    <source>
        <strain evidence="2">Dzin_1.0</strain>
    </source>
</reference>
<accession>A0A9D5H6G2</accession>
<dbReference type="EMBL" id="JAGGNH010000008">
    <property type="protein sequence ID" value="KAJ0965284.1"/>
    <property type="molecule type" value="Genomic_DNA"/>
</dbReference>
<gene>
    <name evidence="2" type="ORF">J5N97_026422</name>
</gene>